<dbReference type="RefSeq" id="WP_039175046.1">
    <property type="nucleotide sequence ID" value="NZ_BMXN01000025.1"/>
</dbReference>
<feature type="domain" description="AB hydrolase-1" evidence="1">
    <location>
        <begin position="29"/>
        <end position="256"/>
    </location>
</feature>
<dbReference type="PANTHER" id="PTHR43194">
    <property type="entry name" value="HYDROLASE ALPHA/BETA FOLD FAMILY"/>
    <property type="match status" value="1"/>
</dbReference>
<gene>
    <name evidence="2" type="ORF">GCM10007157_31210</name>
</gene>
<dbReference type="SUPFAM" id="SSF53474">
    <property type="entry name" value="alpha/beta-Hydrolases"/>
    <property type="match status" value="1"/>
</dbReference>
<evidence type="ECO:0000313" key="2">
    <source>
        <dbReference type="EMBL" id="GGW37715.1"/>
    </source>
</evidence>
<keyword evidence="3" id="KW-1185">Reference proteome</keyword>
<evidence type="ECO:0000313" key="3">
    <source>
        <dbReference type="Proteomes" id="UP000623776"/>
    </source>
</evidence>
<dbReference type="AlphaFoldDB" id="A0A8H9LXM4"/>
<dbReference type="Gene3D" id="3.40.50.1820">
    <property type="entry name" value="alpha/beta hydrolase"/>
    <property type="match status" value="1"/>
</dbReference>
<dbReference type="EMBL" id="BMXN01000025">
    <property type="protein sequence ID" value="GGW37715.1"/>
    <property type="molecule type" value="Genomic_DNA"/>
</dbReference>
<protein>
    <submittedName>
        <fullName evidence="2">MFS transporter</fullName>
    </submittedName>
</protein>
<dbReference type="Pfam" id="PF00561">
    <property type="entry name" value="Abhydrolase_1"/>
    <property type="match status" value="1"/>
</dbReference>
<accession>A0A8H9LXM4</accession>
<reference evidence="3" key="1">
    <citation type="journal article" date="2019" name="Int. J. Syst. Evol. Microbiol.">
        <title>The Global Catalogue of Microorganisms (GCM) 10K type strain sequencing project: providing services to taxonomists for standard genome sequencing and annotation.</title>
        <authorList>
            <consortium name="The Broad Institute Genomics Platform"/>
            <consortium name="The Broad Institute Genome Sequencing Center for Infectious Disease"/>
            <person name="Wu L."/>
            <person name="Ma J."/>
        </authorList>
    </citation>
    <scope>NUCLEOTIDE SEQUENCE [LARGE SCALE GENOMIC DNA]</scope>
    <source>
        <strain evidence="3">KCTC 22154</strain>
    </source>
</reference>
<dbReference type="InterPro" id="IPR000073">
    <property type="entry name" value="AB_hydrolase_1"/>
</dbReference>
<dbReference type="PANTHER" id="PTHR43194:SF5">
    <property type="entry name" value="PIMELOYL-[ACYL-CARRIER PROTEIN] METHYL ESTER ESTERASE"/>
    <property type="match status" value="1"/>
</dbReference>
<sequence>MKADKSVIPIGKYRIHVETYQHPSHAESVIMVNGALATTASFTNCVKYLSGDMNVILFDLPFSGQSKPHNPNTDIITKEDEVAILMALIERYEPTSLLSVSWGGYAAMMALAQSPSSIKKAVLASFSTQLNDDMLRYIHGARHYIQTGEIQAAAHLLNDEVGKYLPRLLKHINYRHLSRLDEQELSQTCFHIEQILSMNDTDYKEVLSNIEVPTLFVNGTLDEYTSPEDIQAASHYMPNCLFEEVPGAGHFLDLEHADARRRMEKILRGFLLSTPTERAQQVA</sequence>
<dbReference type="InterPro" id="IPR050228">
    <property type="entry name" value="Carboxylesterase_BioH"/>
</dbReference>
<proteinExistence type="predicted"/>
<comment type="caution">
    <text evidence="2">The sequence shown here is derived from an EMBL/GenBank/DDBJ whole genome shotgun (WGS) entry which is preliminary data.</text>
</comment>
<dbReference type="Proteomes" id="UP000623776">
    <property type="component" value="Unassembled WGS sequence"/>
</dbReference>
<dbReference type="InterPro" id="IPR029058">
    <property type="entry name" value="AB_hydrolase_fold"/>
</dbReference>
<evidence type="ECO:0000259" key="1">
    <source>
        <dbReference type="Pfam" id="PF00561"/>
    </source>
</evidence>
<name>A0A8H9LXM4_9GAMM</name>
<organism evidence="2 3">
    <name type="scientific">Vreelandella hamiltonii</name>
    <dbReference type="NCBI Taxonomy" id="502829"/>
    <lineage>
        <taxon>Bacteria</taxon>
        <taxon>Pseudomonadati</taxon>
        <taxon>Pseudomonadota</taxon>
        <taxon>Gammaproteobacteria</taxon>
        <taxon>Oceanospirillales</taxon>
        <taxon>Halomonadaceae</taxon>
        <taxon>Vreelandella</taxon>
    </lineage>
</organism>